<accession>S6B3H1</accession>
<dbReference type="AlphaFoldDB" id="S6B3H1"/>
<dbReference type="EMBL" id="AK442209">
    <property type="protein sequence ID" value="BAN66003.1"/>
    <property type="molecule type" value="mRNA"/>
</dbReference>
<protein>
    <submittedName>
        <fullName evidence="1">Uncharacterized protein</fullName>
    </submittedName>
</protein>
<organism evidence="1">
    <name type="scientific">Babesia bovis</name>
    <dbReference type="NCBI Taxonomy" id="5865"/>
    <lineage>
        <taxon>Eukaryota</taxon>
        <taxon>Sar</taxon>
        <taxon>Alveolata</taxon>
        <taxon>Apicomplexa</taxon>
        <taxon>Aconoidasida</taxon>
        <taxon>Piroplasmida</taxon>
        <taxon>Babesiidae</taxon>
        <taxon>Babesia</taxon>
    </lineage>
</organism>
<sequence length="77" mass="8656">MNCTYADMLQKLERSLFAIGLDLKNEIQRDGDKIAPFTCCSIWKSALSLRHETISTRASEVELSLINMNTSSGKTKM</sequence>
<proteinExistence type="evidence at transcript level"/>
<evidence type="ECO:0000313" key="1">
    <source>
        <dbReference type="EMBL" id="BAN66003.1"/>
    </source>
</evidence>
<name>S6B3H1_BABBO</name>
<reference evidence="1" key="1">
    <citation type="journal article" date="2014" name="BMC Genomics">
        <title>The Babesia bovis gene and promoter model: an update from full-length EST analysis.</title>
        <authorList>
            <person name="Yamagishi J."/>
            <person name="Wakaguri H."/>
            <person name="Yokoyama N."/>
            <person name="Yamashita R."/>
            <person name="Suzuki Y."/>
            <person name="Xuan X."/>
            <person name="Igarashi I."/>
        </authorList>
    </citation>
    <scope>NUCLEOTIDE SEQUENCE</scope>
    <source>
        <strain evidence="1">Texas</strain>
    </source>
</reference>